<protein>
    <submittedName>
        <fullName evidence="1">Uncharacterized protein</fullName>
    </submittedName>
</protein>
<keyword evidence="2" id="KW-1185">Reference proteome</keyword>
<evidence type="ECO:0000313" key="2">
    <source>
        <dbReference type="Proteomes" id="UP000281553"/>
    </source>
</evidence>
<sequence length="290" mass="31830">MAQLWFTVSQTALHIFSACLFDLLFQSSVSSYPLTSWNRLLQTVAFFSIPVIISPFCACGDCCLLLPTASPPPPALAARVAKDCSASPKTPTGTAKLLPSQESGPYVTRVQNLVAALGPEYRCLRGHYVPAWCLRLPPSGGSLIGSLVSALSNMRPFTRQLLHLKRVHSVSVGAGDSSSSRSVRVLLDMHSVEFSRSHALELRDQLVHQLDMQEPDVASLQVEPCWIPLFRALSRRQHEELVRQAKEVGLQTATPLGWPSTFHPDPQLELLLAVGSDAPITYFTNEEATW</sequence>
<reference evidence="1 2" key="1">
    <citation type="submission" date="2018-11" db="EMBL/GenBank/DDBJ databases">
        <authorList>
            <consortium name="Pathogen Informatics"/>
        </authorList>
    </citation>
    <scope>NUCLEOTIDE SEQUENCE [LARGE SCALE GENOMIC DNA]</scope>
</reference>
<dbReference type="AlphaFoldDB" id="A0A3P7NI12"/>
<evidence type="ECO:0000313" key="1">
    <source>
        <dbReference type="EMBL" id="VDN09079.1"/>
    </source>
</evidence>
<dbReference type="EMBL" id="UYRU01046347">
    <property type="protein sequence ID" value="VDN09079.1"/>
    <property type="molecule type" value="Genomic_DNA"/>
</dbReference>
<name>A0A3P7NI12_DIBLA</name>
<dbReference type="Proteomes" id="UP000281553">
    <property type="component" value="Unassembled WGS sequence"/>
</dbReference>
<proteinExistence type="predicted"/>
<organism evidence="1 2">
    <name type="scientific">Dibothriocephalus latus</name>
    <name type="common">Fish tapeworm</name>
    <name type="synonym">Diphyllobothrium latum</name>
    <dbReference type="NCBI Taxonomy" id="60516"/>
    <lineage>
        <taxon>Eukaryota</taxon>
        <taxon>Metazoa</taxon>
        <taxon>Spiralia</taxon>
        <taxon>Lophotrochozoa</taxon>
        <taxon>Platyhelminthes</taxon>
        <taxon>Cestoda</taxon>
        <taxon>Eucestoda</taxon>
        <taxon>Diphyllobothriidea</taxon>
        <taxon>Diphyllobothriidae</taxon>
        <taxon>Dibothriocephalus</taxon>
    </lineage>
</organism>
<accession>A0A3P7NI12</accession>
<gene>
    <name evidence="1" type="ORF">DILT_LOCUS4910</name>
</gene>
<dbReference type="OrthoDB" id="3180714at2759"/>